<evidence type="ECO:0000256" key="1">
    <source>
        <dbReference type="SAM" id="Coils"/>
    </source>
</evidence>
<evidence type="ECO:0000256" key="2">
    <source>
        <dbReference type="SAM" id="MobiDB-lite"/>
    </source>
</evidence>
<feature type="coiled-coil region" evidence="1">
    <location>
        <begin position="773"/>
        <end position="800"/>
    </location>
</feature>
<evidence type="ECO:0000313" key="3">
    <source>
        <dbReference type="EMBL" id="RVT51622.1"/>
    </source>
</evidence>
<organism evidence="3 4">
    <name type="scientific">Rubrivivax albus</name>
    <dbReference type="NCBI Taxonomy" id="2499835"/>
    <lineage>
        <taxon>Bacteria</taxon>
        <taxon>Pseudomonadati</taxon>
        <taxon>Pseudomonadota</taxon>
        <taxon>Betaproteobacteria</taxon>
        <taxon>Burkholderiales</taxon>
        <taxon>Sphaerotilaceae</taxon>
        <taxon>Rubrivivax</taxon>
    </lineage>
</organism>
<gene>
    <name evidence="3" type="ORF">ENE75_12460</name>
</gene>
<dbReference type="AlphaFoldDB" id="A0A3S2TMW4"/>
<feature type="region of interest" description="Disordered" evidence="2">
    <location>
        <begin position="861"/>
        <end position="880"/>
    </location>
</feature>
<proteinExistence type="predicted"/>
<dbReference type="SUPFAM" id="SSF48452">
    <property type="entry name" value="TPR-like"/>
    <property type="match status" value="1"/>
</dbReference>
<dbReference type="InterPro" id="IPR011990">
    <property type="entry name" value="TPR-like_helical_dom_sf"/>
</dbReference>
<keyword evidence="4" id="KW-1185">Reference proteome</keyword>
<dbReference type="Gene3D" id="1.25.40.10">
    <property type="entry name" value="Tetratricopeptide repeat domain"/>
    <property type="match status" value="1"/>
</dbReference>
<dbReference type="SUPFAM" id="SSF46785">
    <property type="entry name" value="Winged helix' DNA-binding domain"/>
    <property type="match status" value="1"/>
</dbReference>
<evidence type="ECO:0000313" key="4">
    <source>
        <dbReference type="Proteomes" id="UP000288178"/>
    </source>
</evidence>
<keyword evidence="1" id="KW-0175">Coiled coil</keyword>
<dbReference type="Proteomes" id="UP000288178">
    <property type="component" value="Unassembled WGS sequence"/>
</dbReference>
<dbReference type="InterPro" id="IPR036390">
    <property type="entry name" value="WH_DNA-bd_sf"/>
</dbReference>
<sequence>MHRHALRPPGRDLDQPAVVVVQVDQRGHVDTLGGRLLQRLDQGLLVDGRLAAARPAAEHRVATEGGIDGEQHAMGSGRATAPGGGQGQGRRGGHGQTLRQTAGNDSTAALDSAIPCCPTMARASLPDDPGPPLPASARSRLAATLIDQVLQAQRQGTLADLLRQRPRATRRLLRRFVPLVQGSGDGNPWPLPELVDLLLQWAVGQLRPDLQPLQAPVSADHWLGQAGWRPVLALAGHQGLLRIPDFPARYRRRTDEPALDNLCGLWDVAPSSVYRYLDRARQQLVVLLCSGPPDVAAELALRALAAQTAQAAAHDAQAAHAAPAHDWHRAQMARALAQGDAPSALWHAWRAGDAHLAAQALRRHAAGLAADRATDAIVERIAADPSVGARERVEFTLARAELARTRGAAETELRHLEAALQAAHRTGDRRLTGIAYGALGRYHEPRDADRAFACYQDSAEFLHDQPLTDTLADDGADAAAELATTLARLAWLYLLRNDPRAGPTLDRITALGERFALPDAVLGLVEQVRGEHARRRGELAQAIEHRQRALNIFERLGDRRSMRATLLNLSQDYAEAGDTARAIETATQVLEAPGVTEPEIVVSAHLNIGAAHFLAGALGASLGAYGQALALAGNAGLRLHAFRARYNLAEAHYTRFRRDADPEDERLGDQHRDAALATPVSDCGPAALEAVRRLRRDVLGDGNVPEADRLLPAETAVHVEAFAEIRRLRERLAAGLAPEAHARVQLDLARCYAGIALTERELARAWIARHDLGPALEAELEALRRQLGRAEDAGRSLADQWAAEAGDLLDAPRQQAVVQALLVRGELAKSAYAEIAGVAPATASRHLALLAQRGLLVVTGRGPATRYRPPPHADAGLPRP</sequence>
<dbReference type="EMBL" id="SACT01000003">
    <property type="protein sequence ID" value="RVT51622.1"/>
    <property type="molecule type" value="Genomic_DNA"/>
</dbReference>
<feature type="coiled-coil region" evidence="1">
    <location>
        <begin position="399"/>
        <end position="426"/>
    </location>
</feature>
<comment type="caution">
    <text evidence="3">The sequence shown here is derived from an EMBL/GenBank/DDBJ whole genome shotgun (WGS) entry which is preliminary data.</text>
</comment>
<name>A0A3S2TMW4_9BURK</name>
<accession>A0A3S2TMW4</accession>
<dbReference type="Pfam" id="PF13424">
    <property type="entry name" value="TPR_12"/>
    <property type="match status" value="1"/>
</dbReference>
<dbReference type="PANTHER" id="PTHR10098">
    <property type="entry name" value="RAPSYN-RELATED"/>
    <property type="match status" value="1"/>
</dbReference>
<protein>
    <submittedName>
        <fullName evidence="3">Tetratricopeptide repeat protein</fullName>
    </submittedName>
</protein>
<reference evidence="3 4" key="1">
    <citation type="submission" date="2019-01" db="EMBL/GenBank/DDBJ databases">
        <authorList>
            <person name="Chen W.-M."/>
        </authorList>
    </citation>
    <scope>NUCLEOTIDE SEQUENCE [LARGE SCALE GENOMIC DNA]</scope>
    <source>
        <strain evidence="3 4">ICH-3</strain>
    </source>
</reference>
<dbReference type="PANTHER" id="PTHR10098:SF108">
    <property type="entry name" value="TETRATRICOPEPTIDE REPEAT PROTEIN 28"/>
    <property type="match status" value="1"/>
</dbReference>
<dbReference type="InterPro" id="IPR036388">
    <property type="entry name" value="WH-like_DNA-bd_sf"/>
</dbReference>
<dbReference type="Gene3D" id="1.10.10.10">
    <property type="entry name" value="Winged helix-like DNA-binding domain superfamily/Winged helix DNA-binding domain"/>
    <property type="match status" value="1"/>
</dbReference>
<feature type="region of interest" description="Disordered" evidence="2">
    <location>
        <begin position="64"/>
        <end position="110"/>
    </location>
</feature>